<evidence type="ECO:0000256" key="1">
    <source>
        <dbReference type="SAM" id="MobiDB-lite"/>
    </source>
</evidence>
<dbReference type="AlphaFoldDB" id="A0A1I5ERA0"/>
<feature type="region of interest" description="Disordered" evidence="1">
    <location>
        <begin position="100"/>
        <end position="126"/>
    </location>
</feature>
<evidence type="ECO:0000313" key="3">
    <source>
        <dbReference type="Proteomes" id="UP000183642"/>
    </source>
</evidence>
<sequence length="126" mass="13126">MPTTGERQRGLVDGGRHRQAGLFLVEIRSLPPSTDGAAAEAVEMHTALRRAVARLAASGTAIGWCAAWLLPDEGRCLCLVRADREADVLLARDLAALSGASVSSARALDGDRPVAVSRPSPTGSEP</sequence>
<gene>
    <name evidence="2" type="ORF">SAMN05660359_01697</name>
</gene>
<evidence type="ECO:0000313" key="2">
    <source>
        <dbReference type="EMBL" id="SFO14007.1"/>
    </source>
</evidence>
<name>A0A1I5ERA0_9ACTN</name>
<proteinExistence type="predicted"/>
<protein>
    <recommendedName>
        <fullName evidence="4">DUF4242 domain-containing protein</fullName>
    </recommendedName>
</protein>
<reference evidence="3" key="1">
    <citation type="submission" date="2016-10" db="EMBL/GenBank/DDBJ databases">
        <authorList>
            <person name="Varghese N."/>
            <person name="Submissions S."/>
        </authorList>
    </citation>
    <scope>NUCLEOTIDE SEQUENCE [LARGE SCALE GENOMIC DNA]</scope>
    <source>
        <strain evidence="3">DSM 43161</strain>
    </source>
</reference>
<keyword evidence="3" id="KW-1185">Reference proteome</keyword>
<dbReference type="Proteomes" id="UP000183642">
    <property type="component" value="Unassembled WGS sequence"/>
</dbReference>
<evidence type="ECO:0008006" key="4">
    <source>
        <dbReference type="Google" id="ProtNLM"/>
    </source>
</evidence>
<accession>A0A1I5ERA0</accession>
<organism evidence="2 3">
    <name type="scientific">Geodermatophilus obscurus</name>
    <dbReference type="NCBI Taxonomy" id="1861"/>
    <lineage>
        <taxon>Bacteria</taxon>
        <taxon>Bacillati</taxon>
        <taxon>Actinomycetota</taxon>
        <taxon>Actinomycetes</taxon>
        <taxon>Geodermatophilales</taxon>
        <taxon>Geodermatophilaceae</taxon>
        <taxon>Geodermatophilus</taxon>
    </lineage>
</organism>
<dbReference type="EMBL" id="FOWE01000003">
    <property type="protein sequence ID" value="SFO14007.1"/>
    <property type="molecule type" value="Genomic_DNA"/>
</dbReference>